<keyword evidence="1" id="KW-0732">Signal</keyword>
<evidence type="ECO:0000256" key="1">
    <source>
        <dbReference type="SAM" id="SignalP"/>
    </source>
</evidence>
<keyword evidence="3" id="KW-1185">Reference proteome</keyword>
<proteinExistence type="predicted"/>
<evidence type="ECO:0008006" key="4">
    <source>
        <dbReference type="Google" id="ProtNLM"/>
    </source>
</evidence>
<evidence type="ECO:0000313" key="2">
    <source>
        <dbReference type="EMBL" id="SDK21437.1"/>
    </source>
</evidence>
<sequence>MRYRLSCLPACFVCLFVAFAVSAQTLYVDPTLGHDAHSGSAQEPLATLEHAVAQANALTGIGPITIRLYPGVYLLHDKLPINPVRVMHDTAAYILEAVTLPDDPDWSPAKMPVIQSISVNNSETQFPHATGLLVSAEHVKIRGLKFLGNPHPDVAYYYPITKENPALRDLEVSQCAFVGDKEAAKIQGGIWAHGPENKVDHCVFYECRNAVLFFQNVRDFSITHSIVYGAYESAFWLGPDDVPFTFANNVIANSHFFLVAPPEVAYSSAFTNSLIAGNEHHVGSWSREKQQVVARSKPAMAEKNLVKKGDVVLVENKAEALPTDHLHLTSGSAGTGLGAGLFRQMK</sequence>
<gene>
    <name evidence="2" type="ORF">SAMN05421823_102160</name>
</gene>
<protein>
    <recommendedName>
        <fullName evidence="4">Right handed beta helix region</fullName>
    </recommendedName>
</protein>
<accession>A0A1G9A2G4</accession>
<name>A0A1G9A2G4_9BACT</name>
<dbReference type="InterPro" id="IPR012334">
    <property type="entry name" value="Pectin_lyas_fold"/>
</dbReference>
<dbReference type="SUPFAM" id="SSF51126">
    <property type="entry name" value="Pectin lyase-like"/>
    <property type="match status" value="1"/>
</dbReference>
<dbReference type="AlphaFoldDB" id="A0A1G9A2G4"/>
<feature type="signal peptide" evidence="1">
    <location>
        <begin position="1"/>
        <end position="23"/>
    </location>
</feature>
<dbReference type="EMBL" id="FNFO01000002">
    <property type="protein sequence ID" value="SDK21437.1"/>
    <property type="molecule type" value="Genomic_DNA"/>
</dbReference>
<dbReference type="InterPro" id="IPR011050">
    <property type="entry name" value="Pectin_lyase_fold/virulence"/>
</dbReference>
<dbReference type="OrthoDB" id="646288at2"/>
<evidence type="ECO:0000313" key="3">
    <source>
        <dbReference type="Proteomes" id="UP000198510"/>
    </source>
</evidence>
<organism evidence="2 3">
    <name type="scientific">Catalinimonas alkaloidigena</name>
    <dbReference type="NCBI Taxonomy" id="1075417"/>
    <lineage>
        <taxon>Bacteria</taxon>
        <taxon>Pseudomonadati</taxon>
        <taxon>Bacteroidota</taxon>
        <taxon>Cytophagia</taxon>
        <taxon>Cytophagales</taxon>
        <taxon>Catalimonadaceae</taxon>
        <taxon>Catalinimonas</taxon>
    </lineage>
</organism>
<feature type="chain" id="PRO_5011753105" description="Right handed beta helix region" evidence="1">
    <location>
        <begin position="24"/>
        <end position="346"/>
    </location>
</feature>
<dbReference type="RefSeq" id="WP_143017102.1">
    <property type="nucleotide sequence ID" value="NZ_FNFO01000002.1"/>
</dbReference>
<reference evidence="2 3" key="1">
    <citation type="submission" date="2016-10" db="EMBL/GenBank/DDBJ databases">
        <authorList>
            <person name="de Groot N.N."/>
        </authorList>
    </citation>
    <scope>NUCLEOTIDE SEQUENCE [LARGE SCALE GENOMIC DNA]</scope>
    <source>
        <strain evidence="2 3">DSM 25186</strain>
    </source>
</reference>
<dbReference type="Gene3D" id="2.160.20.10">
    <property type="entry name" value="Single-stranded right-handed beta-helix, Pectin lyase-like"/>
    <property type="match status" value="2"/>
</dbReference>
<dbReference type="Proteomes" id="UP000198510">
    <property type="component" value="Unassembled WGS sequence"/>
</dbReference>